<reference evidence="1 2" key="1">
    <citation type="submission" date="2024-08" db="EMBL/GenBank/DDBJ databases">
        <title>Gnathostoma spinigerum genome.</title>
        <authorList>
            <person name="Gonzalez-Bertolin B."/>
            <person name="Monzon S."/>
            <person name="Zaballos A."/>
            <person name="Jimenez P."/>
            <person name="Dekumyoy P."/>
            <person name="Varona S."/>
            <person name="Cuesta I."/>
            <person name="Sumanam S."/>
            <person name="Adisakwattana P."/>
            <person name="Gasser R.B."/>
            <person name="Hernandez-Gonzalez A."/>
            <person name="Young N.D."/>
            <person name="Perteguer M.J."/>
        </authorList>
    </citation>
    <scope>NUCLEOTIDE SEQUENCE [LARGE SCALE GENOMIC DNA]</scope>
    <source>
        <strain evidence="1">AL3</strain>
        <tissue evidence="1">Liver</tissue>
    </source>
</reference>
<accession>A0ABD6EZM5</accession>
<proteinExistence type="predicted"/>
<name>A0ABD6EZM5_9BILA</name>
<evidence type="ECO:0000313" key="1">
    <source>
        <dbReference type="EMBL" id="MFH4982247.1"/>
    </source>
</evidence>
<dbReference type="AlphaFoldDB" id="A0ABD6EZM5"/>
<protein>
    <submittedName>
        <fullName evidence="1">Uncharacterized protein</fullName>
    </submittedName>
</protein>
<keyword evidence="2" id="KW-1185">Reference proteome</keyword>
<organism evidence="1 2">
    <name type="scientific">Gnathostoma spinigerum</name>
    <dbReference type="NCBI Taxonomy" id="75299"/>
    <lineage>
        <taxon>Eukaryota</taxon>
        <taxon>Metazoa</taxon>
        <taxon>Ecdysozoa</taxon>
        <taxon>Nematoda</taxon>
        <taxon>Chromadorea</taxon>
        <taxon>Rhabditida</taxon>
        <taxon>Spirurina</taxon>
        <taxon>Gnathostomatomorpha</taxon>
        <taxon>Gnathostomatoidea</taxon>
        <taxon>Gnathostomatidae</taxon>
        <taxon>Gnathostoma</taxon>
    </lineage>
</organism>
<sequence length="78" mass="8832">MCWMVNGLESCGAEENCCSIGEGWAFFMDTLIRNHNKSSFCSYALSLKYPWKFHDGGDFLIRRLNAEISSSLIDPTSE</sequence>
<evidence type="ECO:0000313" key="2">
    <source>
        <dbReference type="Proteomes" id="UP001608902"/>
    </source>
</evidence>
<gene>
    <name evidence="1" type="ORF">AB6A40_008956</name>
</gene>
<comment type="caution">
    <text evidence="1">The sequence shown here is derived from an EMBL/GenBank/DDBJ whole genome shotgun (WGS) entry which is preliminary data.</text>
</comment>
<dbReference type="Proteomes" id="UP001608902">
    <property type="component" value="Unassembled WGS sequence"/>
</dbReference>
<dbReference type="EMBL" id="JBGFUD010008842">
    <property type="protein sequence ID" value="MFH4982247.1"/>
    <property type="molecule type" value="Genomic_DNA"/>
</dbReference>